<dbReference type="PROSITE" id="PS00178">
    <property type="entry name" value="AA_TRNA_LIGASE_I"/>
    <property type="match status" value="1"/>
</dbReference>
<keyword evidence="5 7" id="KW-0030">Aminoacyl-tRNA synthetase</keyword>
<keyword evidence="11" id="KW-1185">Reference proteome</keyword>
<dbReference type="InterPro" id="IPR014729">
    <property type="entry name" value="Rossmann-like_a/b/a_fold"/>
</dbReference>
<evidence type="ECO:0000313" key="11">
    <source>
        <dbReference type="Proteomes" id="UP000763557"/>
    </source>
</evidence>
<comment type="catalytic activity">
    <reaction evidence="6">
        <text>tRNA(Met) + L-methionine + ATP = L-methionyl-tRNA(Met) + AMP + diphosphate</text>
        <dbReference type="Rhea" id="RHEA:13481"/>
        <dbReference type="Rhea" id="RHEA-COMP:9667"/>
        <dbReference type="Rhea" id="RHEA-COMP:9698"/>
        <dbReference type="ChEBI" id="CHEBI:30616"/>
        <dbReference type="ChEBI" id="CHEBI:33019"/>
        <dbReference type="ChEBI" id="CHEBI:57844"/>
        <dbReference type="ChEBI" id="CHEBI:78442"/>
        <dbReference type="ChEBI" id="CHEBI:78530"/>
        <dbReference type="ChEBI" id="CHEBI:456215"/>
        <dbReference type="EC" id="6.1.1.10"/>
    </reaction>
</comment>
<dbReference type="InterPro" id="IPR001412">
    <property type="entry name" value="aa-tRNA-synth_I_CS"/>
</dbReference>
<evidence type="ECO:0000256" key="7">
    <source>
        <dbReference type="RuleBase" id="RU363039"/>
    </source>
</evidence>
<accession>A0ABX2F185</accession>
<evidence type="ECO:0000256" key="1">
    <source>
        <dbReference type="ARBA" id="ARBA00022598"/>
    </source>
</evidence>
<dbReference type="PANTHER" id="PTHR45765:SF1">
    <property type="entry name" value="METHIONINE--TRNA LIGASE, CYTOPLASMIC"/>
    <property type="match status" value="1"/>
</dbReference>
<proteinExistence type="inferred from homology"/>
<comment type="similarity">
    <text evidence="7">Belongs to the class-I aminoacyl-tRNA synthetase family.</text>
</comment>
<organism evidence="10 11">
    <name type="scientific">Kibdelosporangium persicum</name>
    <dbReference type="NCBI Taxonomy" id="2698649"/>
    <lineage>
        <taxon>Bacteria</taxon>
        <taxon>Bacillati</taxon>
        <taxon>Actinomycetota</taxon>
        <taxon>Actinomycetes</taxon>
        <taxon>Pseudonocardiales</taxon>
        <taxon>Pseudonocardiaceae</taxon>
        <taxon>Kibdelosporangium</taxon>
    </lineage>
</organism>
<dbReference type="InterPro" id="IPR029038">
    <property type="entry name" value="MetRS_Zn"/>
</dbReference>
<dbReference type="SUPFAM" id="SSF52374">
    <property type="entry name" value="Nucleotidylyl transferase"/>
    <property type="match status" value="1"/>
</dbReference>
<name>A0ABX2F185_9PSEU</name>
<evidence type="ECO:0000259" key="9">
    <source>
        <dbReference type="Pfam" id="PF09334"/>
    </source>
</evidence>
<dbReference type="SUPFAM" id="SSF51182">
    <property type="entry name" value="RmlC-like cupins"/>
    <property type="match status" value="1"/>
</dbReference>
<feature type="domain" description="Cupin type-2" evidence="8">
    <location>
        <begin position="131"/>
        <end position="197"/>
    </location>
</feature>
<gene>
    <name evidence="10" type="ORF">GC106_22990</name>
</gene>
<dbReference type="Gene3D" id="2.20.28.20">
    <property type="entry name" value="Methionyl-tRNA synthetase, Zn-domain"/>
    <property type="match status" value="1"/>
</dbReference>
<evidence type="ECO:0000259" key="8">
    <source>
        <dbReference type="Pfam" id="PF07883"/>
    </source>
</evidence>
<dbReference type="InterPro" id="IPR011051">
    <property type="entry name" value="RmlC_Cupin_sf"/>
</dbReference>
<evidence type="ECO:0000313" key="10">
    <source>
        <dbReference type="EMBL" id="NRN65089.1"/>
    </source>
</evidence>
<dbReference type="Pfam" id="PF09334">
    <property type="entry name" value="tRNA-synt_1g"/>
    <property type="match status" value="1"/>
</dbReference>
<dbReference type="Proteomes" id="UP000763557">
    <property type="component" value="Unassembled WGS sequence"/>
</dbReference>
<keyword evidence="4 7" id="KW-0648">Protein biosynthesis</keyword>
<dbReference type="Pfam" id="PF07883">
    <property type="entry name" value="Cupin_2"/>
    <property type="match status" value="1"/>
</dbReference>
<dbReference type="Gene3D" id="3.40.50.620">
    <property type="entry name" value="HUPs"/>
    <property type="match status" value="1"/>
</dbReference>
<dbReference type="InterPro" id="IPR015413">
    <property type="entry name" value="Methionyl/Leucyl_tRNA_Synth"/>
</dbReference>
<keyword evidence="2 7" id="KW-0547">Nucleotide-binding</keyword>
<dbReference type="InterPro" id="IPR014710">
    <property type="entry name" value="RmlC-like_jellyroll"/>
</dbReference>
<dbReference type="EMBL" id="JAAATY010000005">
    <property type="protein sequence ID" value="NRN65089.1"/>
    <property type="molecule type" value="Genomic_DNA"/>
</dbReference>
<dbReference type="RefSeq" id="WP_173128415.1">
    <property type="nucleotide sequence ID" value="NZ_CBCSGW010000013.1"/>
</dbReference>
<keyword evidence="1 7" id="KW-0436">Ligase</keyword>
<reference evidence="10 11" key="1">
    <citation type="submission" date="2020-01" db="EMBL/GenBank/DDBJ databases">
        <title>Kibdelosporangium persica a novel Actinomycetes from a hot desert in Iran.</title>
        <authorList>
            <person name="Safaei N."/>
            <person name="Zaburannyi N."/>
            <person name="Mueller R."/>
            <person name="Wink J."/>
        </authorList>
    </citation>
    <scope>NUCLEOTIDE SEQUENCE [LARGE SCALE GENOMIC DNA]</scope>
    <source>
        <strain evidence="10 11">4NS15</strain>
    </source>
</reference>
<dbReference type="InterPro" id="IPR013096">
    <property type="entry name" value="Cupin_2"/>
</dbReference>
<keyword evidence="3 7" id="KW-0067">ATP-binding</keyword>
<comment type="caution">
    <text evidence="10">The sequence shown here is derived from an EMBL/GenBank/DDBJ whole genome shotgun (WGS) entry which is preliminary data.</text>
</comment>
<evidence type="ECO:0000256" key="5">
    <source>
        <dbReference type="ARBA" id="ARBA00023146"/>
    </source>
</evidence>
<dbReference type="Gene3D" id="2.60.120.10">
    <property type="entry name" value="Jelly Rolls"/>
    <property type="match status" value="1"/>
</dbReference>
<evidence type="ECO:0000256" key="6">
    <source>
        <dbReference type="ARBA" id="ARBA00047364"/>
    </source>
</evidence>
<protein>
    <submittedName>
        <fullName evidence="10">Methionyl-tRNA synthetase</fullName>
    </submittedName>
</protein>
<evidence type="ECO:0000256" key="2">
    <source>
        <dbReference type="ARBA" id="ARBA00022741"/>
    </source>
</evidence>
<evidence type="ECO:0000256" key="4">
    <source>
        <dbReference type="ARBA" id="ARBA00022917"/>
    </source>
</evidence>
<dbReference type="PANTHER" id="PTHR45765">
    <property type="entry name" value="METHIONINE--TRNA LIGASE"/>
    <property type="match status" value="1"/>
</dbReference>
<feature type="domain" description="Methionyl/Leucyl tRNA synthetase" evidence="9">
    <location>
        <begin position="224"/>
        <end position="571"/>
    </location>
</feature>
<sequence length="732" mass="79229">MLVRTLTEDGVSAADIPGFPVVLRRHHLKAGAHQDIGGTGPVILFVLTGSATLSGDRTAGDAVLVPGGGTRPLVATSDLDYVTLSWKGKADKELSRSFDRDQMVWSYEMHLQDLFDATAVPGLPFGSVYGSVPPGVTSKLHCHQDGELFLVLGGTAEVLVEDKTAEVRTGDVIHLPAFHTHGIRNTSAEPFDIVSVYWEDIDLAVRNLAELGQPGRTLLFCPPVTPNGGLHLGHLSGPYLRADLFARALRGTGRDALVITGTDDHQSFVATAAHRLGRTPEAVAAEAGESIKATLGAAGVDLAHFYRPTPDQELVAHVHKLFEALLESPAVSHHVAETPWCEACEQSLYQAFAKGVCPNCRMSCEGEICEACGVPTPARDIHELKCAQCGATPVMRPEPGYELDLDAFQDTLAAYYAQAQGGGQPRRLADSLLGRGLGRFRITRRSRWGLPVGDELVIDPWVELVLTQLINTERFTAGRTSNVTVLGFDNTFFYLVLLPAIYLALGKDGLLPKGFVANRFLMLDGSKFSTSRRHVVWADDVLATVPADIVRVALLRRSPEEDERSLGSDEIADLAADPVVTRLDSWLASVPEVVPGTGAWTTHHRAFYRTLLSFGDQFDQVLTVDSYSSAGYVEKLDALLAEIARFRSFEQARRTISKAQEESRTSVALEFLALKVFAAFVHPVMPDLGAALWHGLGLTGAPLRERNWSFVPGGTRGGLAGRTVLDLLAKGR</sequence>
<dbReference type="InterPro" id="IPR023458">
    <property type="entry name" value="Met-tRNA_ligase_1"/>
</dbReference>
<evidence type="ECO:0000256" key="3">
    <source>
        <dbReference type="ARBA" id="ARBA00022840"/>
    </source>
</evidence>